<proteinExistence type="inferred from homology"/>
<organism evidence="3 4">
    <name type="scientific">Pigmentiphaga litoralis</name>
    <dbReference type="NCBI Taxonomy" id="516702"/>
    <lineage>
        <taxon>Bacteria</taxon>
        <taxon>Pseudomonadati</taxon>
        <taxon>Pseudomonadota</taxon>
        <taxon>Betaproteobacteria</taxon>
        <taxon>Burkholderiales</taxon>
        <taxon>Alcaligenaceae</taxon>
        <taxon>Pigmentiphaga</taxon>
    </lineage>
</organism>
<dbReference type="RefSeq" id="WP_179588965.1">
    <property type="nucleotide sequence ID" value="NZ_JACBYR010000002.1"/>
</dbReference>
<name>A0A7Y9IXP1_9BURK</name>
<dbReference type="EMBL" id="JACBYR010000002">
    <property type="protein sequence ID" value="NYE84936.1"/>
    <property type="molecule type" value="Genomic_DNA"/>
</dbReference>
<evidence type="ECO:0000313" key="4">
    <source>
        <dbReference type="Proteomes" id="UP000542125"/>
    </source>
</evidence>
<dbReference type="PANTHER" id="PTHR42928">
    <property type="entry name" value="TRICARBOXYLATE-BINDING PROTEIN"/>
    <property type="match status" value="1"/>
</dbReference>
<dbReference type="CDD" id="cd13578">
    <property type="entry name" value="PBP2_Bug27"/>
    <property type="match status" value="1"/>
</dbReference>
<dbReference type="Proteomes" id="UP000542125">
    <property type="component" value="Unassembled WGS sequence"/>
</dbReference>
<accession>A0A7Y9IXP1</accession>
<dbReference type="InterPro" id="IPR005064">
    <property type="entry name" value="BUG"/>
</dbReference>
<evidence type="ECO:0000256" key="2">
    <source>
        <dbReference type="SAM" id="SignalP"/>
    </source>
</evidence>
<dbReference type="SUPFAM" id="SSF53850">
    <property type="entry name" value="Periplasmic binding protein-like II"/>
    <property type="match status" value="1"/>
</dbReference>
<sequence length="322" mass="32909">MIRLALTSLCLTAASLATSPALAQAYPSKPVHVIVPSAPGGTADFLGRILSTKMSEAMGVPFVVENRAGAGTNIGNDYVAKSAPDGYTLLVNGITLATNKALFNKLPYDPIKDFAPIISVGGMSNVIAVTPDSPAKDLKQFIALAKAKPGSFNYGSPANGSSGHLSGVLLASATGVDIVHLAYRGNAQATTDLLGGSLQFGIVNTPVAVPFVNSGKLRPLAVTSAKRSPLMPDVPTVSEVLGVPYELTGWFGLLAPAGTPPDIIEKLQSVAAKILASPAMQTAITNGGADATGGTTADFVAFIDKESVRLTKALQDAGVKPE</sequence>
<keyword evidence="4" id="KW-1185">Reference proteome</keyword>
<dbReference type="PIRSF" id="PIRSF017082">
    <property type="entry name" value="YflP"/>
    <property type="match status" value="1"/>
</dbReference>
<dbReference type="AlphaFoldDB" id="A0A7Y9IXP1"/>
<keyword evidence="3" id="KW-0675">Receptor</keyword>
<dbReference type="Gene3D" id="3.40.190.150">
    <property type="entry name" value="Bordetella uptake gene, domain 1"/>
    <property type="match status" value="1"/>
</dbReference>
<evidence type="ECO:0000256" key="1">
    <source>
        <dbReference type="ARBA" id="ARBA00006987"/>
    </source>
</evidence>
<dbReference type="Pfam" id="PF03401">
    <property type="entry name" value="TctC"/>
    <property type="match status" value="1"/>
</dbReference>
<keyword evidence="2" id="KW-0732">Signal</keyword>
<dbReference type="InterPro" id="IPR042100">
    <property type="entry name" value="Bug_dom1"/>
</dbReference>
<comment type="caution">
    <text evidence="3">The sequence shown here is derived from an EMBL/GenBank/DDBJ whole genome shotgun (WGS) entry which is preliminary data.</text>
</comment>
<dbReference type="PANTHER" id="PTHR42928:SF5">
    <property type="entry name" value="BLR1237 PROTEIN"/>
    <property type="match status" value="1"/>
</dbReference>
<comment type="similarity">
    <text evidence="1">Belongs to the UPF0065 (bug) family.</text>
</comment>
<reference evidence="3 4" key="1">
    <citation type="submission" date="2020-07" db="EMBL/GenBank/DDBJ databases">
        <title>Genomic Encyclopedia of Type Strains, Phase IV (KMG-V): Genome sequencing to study the core and pangenomes of soil and plant-associated prokaryotes.</title>
        <authorList>
            <person name="Whitman W."/>
        </authorList>
    </citation>
    <scope>NUCLEOTIDE SEQUENCE [LARGE SCALE GENOMIC DNA]</scope>
    <source>
        <strain evidence="3 4">SAS40</strain>
    </source>
</reference>
<dbReference type="Gene3D" id="3.40.190.10">
    <property type="entry name" value="Periplasmic binding protein-like II"/>
    <property type="match status" value="1"/>
</dbReference>
<protein>
    <submittedName>
        <fullName evidence="3">Tripartite-type tricarboxylate transporter receptor subunit TctC</fullName>
    </submittedName>
</protein>
<evidence type="ECO:0000313" key="3">
    <source>
        <dbReference type="EMBL" id="NYE84936.1"/>
    </source>
</evidence>
<feature type="chain" id="PRO_5030848776" evidence="2">
    <location>
        <begin position="24"/>
        <end position="322"/>
    </location>
</feature>
<gene>
    <name evidence="3" type="ORF">FHW18_004243</name>
</gene>
<feature type="signal peptide" evidence="2">
    <location>
        <begin position="1"/>
        <end position="23"/>
    </location>
</feature>